<name>A0A1F5ZRJ2_9BACT</name>
<dbReference type="EMBL" id="MFJJ01000014">
    <property type="protein sequence ID" value="OGG14712.1"/>
    <property type="molecule type" value="Genomic_DNA"/>
</dbReference>
<sequence length="376" mass="42528">MKRLLVIGIVLFTLFVSRVYAADSDINRTIEDLKNKISELQNTENSLAKQISLINSQIQLTTLRITSIQSAIAKLSTEIVQLADEIERLEDLLNRRSELVLHRIPESYKRKVISQFGAVFLSQNFSDFLSRIKYVEVVQKQDAQLLFQLKATQNNFSERKNLREDKRLEQESLQKELEIQSRELERQKREKQTLLEQTRNDESVYQRLLAGALAEKQAIERALVDAVRVGPVKKGDPIALVGNTGYPGCSTGAHLHFEVRKNNSWVDPGSYLSSKSVYDEQTNSDATFGSGSWDWPLEGPIRITQRFGKTLYPWLYAYSGGIHTGFDMTSNTSSVIRAPADGTLYSSSQPCGGSSIIKIKYIDHGDSTLSFYLHVQ</sequence>
<dbReference type="PANTHER" id="PTHR21666:SF270">
    <property type="entry name" value="MUREIN HYDROLASE ACTIVATOR ENVC"/>
    <property type="match status" value="1"/>
</dbReference>
<feature type="signal peptide" evidence="3">
    <location>
        <begin position="1"/>
        <end position="21"/>
    </location>
</feature>
<dbReference type="Gene3D" id="6.10.250.3150">
    <property type="match status" value="1"/>
</dbReference>
<evidence type="ECO:0000313" key="6">
    <source>
        <dbReference type="EMBL" id="OGG14712.1"/>
    </source>
</evidence>
<dbReference type="Gene3D" id="2.70.70.10">
    <property type="entry name" value="Glucose Permease (Domain IIA)"/>
    <property type="match status" value="2"/>
</dbReference>
<dbReference type="PANTHER" id="PTHR21666">
    <property type="entry name" value="PEPTIDASE-RELATED"/>
    <property type="match status" value="1"/>
</dbReference>
<accession>A0A1F5ZRJ2</accession>
<evidence type="ECO:0000313" key="7">
    <source>
        <dbReference type="Proteomes" id="UP000177416"/>
    </source>
</evidence>
<feature type="coiled-coil region" evidence="2">
    <location>
        <begin position="23"/>
        <end position="99"/>
    </location>
</feature>
<dbReference type="InterPro" id="IPR057309">
    <property type="entry name" value="PcsB_CC"/>
</dbReference>
<feature type="chain" id="PRO_5009522905" evidence="3">
    <location>
        <begin position="22"/>
        <end position="376"/>
    </location>
</feature>
<evidence type="ECO:0000259" key="5">
    <source>
        <dbReference type="Pfam" id="PF24568"/>
    </source>
</evidence>
<dbReference type="Pfam" id="PF01551">
    <property type="entry name" value="Peptidase_M23"/>
    <property type="match status" value="1"/>
</dbReference>
<organism evidence="6 7">
    <name type="scientific">Candidatus Gottesmanbacteria bacterium RIFCSPHIGHO2_01_FULL_46_14</name>
    <dbReference type="NCBI Taxonomy" id="1798380"/>
    <lineage>
        <taxon>Bacteria</taxon>
        <taxon>Candidatus Gottesmaniibacteriota</taxon>
    </lineage>
</organism>
<reference evidence="6 7" key="1">
    <citation type="journal article" date="2016" name="Nat. Commun.">
        <title>Thousands of microbial genomes shed light on interconnected biogeochemical processes in an aquifer system.</title>
        <authorList>
            <person name="Anantharaman K."/>
            <person name="Brown C.T."/>
            <person name="Hug L.A."/>
            <person name="Sharon I."/>
            <person name="Castelle C.J."/>
            <person name="Probst A.J."/>
            <person name="Thomas B.C."/>
            <person name="Singh A."/>
            <person name="Wilkins M.J."/>
            <person name="Karaoz U."/>
            <person name="Brodie E.L."/>
            <person name="Williams K.H."/>
            <person name="Hubbard S.S."/>
            <person name="Banfield J.F."/>
        </authorList>
    </citation>
    <scope>NUCLEOTIDE SEQUENCE [LARGE SCALE GENOMIC DNA]</scope>
</reference>
<keyword evidence="1 3" id="KW-0732">Signal</keyword>
<dbReference type="CDD" id="cd12797">
    <property type="entry name" value="M23_peptidase"/>
    <property type="match status" value="1"/>
</dbReference>
<dbReference type="InterPro" id="IPR050570">
    <property type="entry name" value="Cell_wall_metabolism_enzyme"/>
</dbReference>
<dbReference type="InterPro" id="IPR011055">
    <property type="entry name" value="Dup_hybrid_motif"/>
</dbReference>
<evidence type="ECO:0000256" key="1">
    <source>
        <dbReference type="ARBA" id="ARBA00022729"/>
    </source>
</evidence>
<evidence type="ECO:0000259" key="4">
    <source>
        <dbReference type="Pfam" id="PF01551"/>
    </source>
</evidence>
<feature type="domain" description="M23ase beta-sheet core" evidence="4">
    <location>
        <begin position="231"/>
        <end position="268"/>
    </location>
</feature>
<proteinExistence type="predicted"/>
<dbReference type="Proteomes" id="UP000177416">
    <property type="component" value="Unassembled WGS sequence"/>
</dbReference>
<feature type="coiled-coil region" evidence="2">
    <location>
        <begin position="163"/>
        <end position="201"/>
    </location>
</feature>
<keyword evidence="2" id="KW-0175">Coiled coil</keyword>
<comment type="caution">
    <text evidence="6">The sequence shown here is derived from an EMBL/GenBank/DDBJ whole genome shotgun (WGS) entry which is preliminary data.</text>
</comment>
<evidence type="ECO:0000256" key="2">
    <source>
        <dbReference type="SAM" id="Coils"/>
    </source>
</evidence>
<dbReference type="SUPFAM" id="SSF51261">
    <property type="entry name" value="Duplicated hybrid motif"/>
    <property type="match status" value="2"/>
</dbReference>
<dbReference type="GO" id="GO:0004222">
    <property type="term" value="F:metalloendopeptidase activity"/>
    <property type="evidence" value="ECO:0007669"/>
    <property type="project" value="TreeGrafter"/>
</dbReference>
<dbReference type="AlphaFoldDB" id="A0A1F5ZRJ2"/>
<feature type="domain" description="Peptidoglycan hydrolase PcsB coiled-coil" evidence="5">
    <location>
        <begin position="86"/>
        <end position="155"/>
    </location>
</feature>
<evidence type="ECO:0000256" key="3">
    <source>
        <dbReference type="SAM" id="SignalP"/>
    </source>
</evidence>
<gene>
    <name evidence="6" type="ORF">A2875_05130</name>
</gene>
<dbReference type="InterPro" id="IPR016047">
    <property type="entry name" value="M23ase_b-sheet_dom"/>
</dbReference>
<protein>
    <submittedName>
        <fullName evidence="6">Uncharacterized protein</fullName>
    </submittedName>
</protein>
<dbReference type="Pfam" id="PF24568">
    <property type="entry name" value="CC_PcsB"/>
    <property type="match status" value="1"/>
</dbReference>